<organism evidence="2 3">
    <name type="scientific">Candidatus Promineifilum breve</name>
    <dbReference type="NCBI Taxonomy" id="1806508"/>
    <lineage>
        <taxon>Bacteria</taxon>
        <taxon>Bacillati</taxon>
        <taxon>Chloroflexota</taxon>
        <taxon>Ardenticatenia</taxon>
        <taxon>Candidatus Promineifilales</taxon>
        <taxon>Candidatus Promineifilaceae</taxon>
        <taxon>Candidatus Promineifilum</taxon>
    </lineage>
</organism>
<dbReference type="AlphaFoldDB" id="A0A160T051"/>
<dbReference type="OrthoDB" id="9802815at2"/>
<feature type="domain" description="Formyl transferase N-terminal" evidence="1">
    <location>
        <begin position="101"/>
        <end position="199"/>
    </location>
</feature>
<dbReference type="Pfam" id="PF00551">
    <property type="entry name" value="Formyl_trans_N"/>
    <property type="match status" value="1"/>
</dbReference>
<evidence type="ECO:0000259" key="1">
    <source>
        <dbReference type="Pfam" id="PF00551"/>
    </source>
</evidence>
<dbReference type="InterPro" id="IPR002376">
    <property type="entry name" value="Formyl_transf_N"/>
</dbReference>
<dbReference type="PANTHER" id="PTHR11138">
    <property type="entry name" value="METHIONYL-TRNA FORMYLTRANSFERASE"/>
    <property type="match status" value="1"/>
</dbReference>
<dbReference type="GO" id="GO:0005829">
    <property type="term" value="C:cytosol"/>
    <property type="evidence" value="ECO:0007669"/>
    <property type="project" value="TreeGrafter"/>
</dbReference>
<sequence>MSVGDAPGGGLRILFFGLPVGISAAVLAGLLADGADVAAVVVPAAAIPHLLPDAPAPLAAIEPHRPTATLLLEGASPTDTLAVAWAARLPVLAVTDFAVPAALAALAALRPDVAVVACFTRRIPAALLAVPRLGFLNLHPSLLPAYRGPRPVYWQLRHQAPTGVTVHYMDEGLDTGDVAAQRPVALPPGLSEAQAERRLMLVGLDLLRGILAELAQGIVRRRPQPPGGSTYGFPPEEG</sequence>
<dbReference type="RefSeq" id="WP_095042329.1">
    <property type="nucleotide sequence ID" value="NZ_LN890655.1"/>
</dbReference>
<accession>A0A160T051</accession>
<protein>
    <submittedName>
        <fullName evidence="2">Methionyl-tRNA formyltransferase</fullName>
    </submittedName>
</protein>
<evidence type="ECO:0000313" key="3">
    <source>
        <dbReference type="Proteomes" id="UP000215027"/>
    </source>
</evidence>
<gene>
    <name evidence="2" type="ORF">CFX0092_A0874</name>
</gene>
<reference evidence="2" key="1">
    <citation type="submission" date="2016-01" db="EMBL/GenBank/DDBJ databases">
        <authorList>
            <person name="Mcilroy J.S."/>
            <person name="Karst M S."/>
            <person name="Albertsen M."/>
        </authorList>
    </citation>
    <scope>NUCLEOTIDE SEQUENCE</scope>
    <source>
        <strain evidence="2">Cfx-K</strain>
    </source>
</reference>
<dbReference type="EMBL" id="LN890655">
    <property type="protein sequence ID" value="CUS02752.2"/>
    <property type="molecule type" value="Genomic_DNA"/>
</dbReference>
<dbReference type="InterPro" id="IPR036477">
    <property type="entry name" value="Formyl_transf_N_sf"/>
</dbReference>
<name>A0A160T051_9CHLR</name>
<dbReference type="PANTHER" id="PTHR11138:SF5">
    <property type="entry name" value="METHIONYL-TRNA FORMYLTRANSFERASE, MITOCHONDRIAL"/>
    <property type="match status" value="1"/>
</dbReference>
<dbReference type="PROSITE" id="PS00373">
    <property type="entry name" value="GART"/>
    <property type="match status" value="1"/>
</dbReference>
<evidence type="ECO:0000313" key="2">
    <source>
        <dbReference type="EMBL" id="CUS02752.2"/>
    </source>
</evidence>
<proteinExistence type="predicted"/>
<dbReference type="GO" id="GO:0004479">
    <property type="term" value="F:methionyl-tRNA formyltransferase activity"/>
    <property type="evidence" value="ECO:0007669"/>
    <property type="project" value="TreeGrafter"/>
</dbReference>
<dbReference type="Proteomes" id="UP000215027">
    <property type="component" value="Chromosome I"/>
</dbReference>
<dbReference type="SUPFAM" id="SSF53328">
    <property type="entry name" value="Formyltransferase"/>
    <property type="match status" value="1"/>
</dbReference>
<dbReference type="KEGG" id="pbf:CFX0092_A0874"/>
<keyword evidence="3" id="KW-1185">Reference proteome</keyword>
<dbReference type="Gene3D" id="3.40.50.170">
    <property type="entry name" value="Formyl transferase, N-terminal domain"/>
    <property type="match status" value="1"/>
</dbReference>
<dbReference type="InterPro" id="IPR001555">
    <property type="entry name" value="GART_AS"/>
</dbReference>